<keyword evidence="8" id="KW-1185">Reference proteome</keyword>
<evidence type="ECO:0000256" key="3">
    <source>
        <dbReference type="ARBA" id="ARBA00022771"/>
    </source>
</evidence>
<feature type="region of interest" description="Disordered" evidence="5">
    <location>
        <begin position="202"/>
        <end position="232"/>
    </location>
</feature>
<feature type="compositionally biased region" description="Pro residues" evidence="5">
    <location>
        <begin position="206"/>
        <end position="232"/>
    </location>
</feature>
<proteinExistence type="predicted"/>
<keyword evidence="1" id="KW-0479">Metal-binding</keyword>
<dbReference type="Pfam" id="PF07177">
    <property type="entry name" value="Neuralized"/>
    <property type="match status" value="2"/>
</dbReference>
<dbReference type="GO" id="GO:0061630">
    <property type="term" value="F:ubiquitin protein ligase activity"/>
    <property type="evidence" value="ECO:0007669"/>
    <property type="project" value="UniProtKB-EC"/>
</dbReference>
<keyword evidence="2" id="KW-0677">Repeat</keyword>
<evidence type="ECO:0000256" key="2">
    <source>
        <dbReference type="ARBA" id="ARBA00022737"/>
    </source>
</evidence>
<evidence type="ECO:0000256" key="4">
    <source>
        <dbReference type="ARBA" id="ARBA00022833"/>
    </source>
</evidence>
<evidence type="ECO:0000313" key="8">
    <source>
        <dbReference type="Proteomes" id="UP000675881"/>
    </source>
</evidence>
<dbReference type="EMBL" id="HG994587">
    <property type="protein sequence ID" value="CAF3028617.1"/>
    <property type="molecule type" value="Genomic_DNA"/>
</dbReference>
<keyword evidence="3" id="KW-0863">Zinc-finger</keyword>
<reference evidence="7" key="1">
    <citation type="submission" date="2021-02" db="EMBL/GenBank/DDBJ databases">
        <authorList>
            <person name="Bekaert M."/>
        </authorList>
    </citation>
    <scope>NUCLEOTIDE SEQUENCE</scope>
    <source>
        <strain evidence="7">IoA-00</strain>
    </source>
</reference>
<name>A0A7R8D4U1_LEPSM</name>
<evidence type="ECO:0000313" key="7">
    <source>
        <dbReference type="EMBL" id="CAF3028617.1"/>
    </source>
</evidence>
<keyword evidence="4" id="KW-0862">Zinc</keyword>
<evidence type="ECO:0000256" key="1">
    <source>
        <dbReference type="ARBA" id="ARBA00022723"/>
    </source>
</evidence>
<dbReference type="Gene3D" id="2.60.120.920">
    <property type="match status" value="2"/>
</dbReference>
<keyword evidence="7" id="KW-0808">Transferase</keyword>
<dbReference type="GO" id="GO:0008270">
    <property type="term" value="F:zinc ion binding"/>
    <property type="evidence" value="ECO:0007669"/>
    <property type="project" value="UniProtKB-KW"/>
</dbReference>
<dbReference type="FunFam" id="2.60.120.920:FF:000005">
    <property type="entry name" value="Putative E3 ubiquitin-protein ligase NEURL1B"/>
    <property type="match status" value="1"/>
</dbReference>
<feature type="region of interest" description="Disordered" evidence="5">
    <location>
        <begin position="1"/>
        <end position="27"/>
    </location>
</feature>
<dbReference type="SMART" id="SM00588">
    <property type="entry name" value="NEUZ"/>
    <property type="match status" value="2"/>
</dbReference>
<sequence>MIGSKKSWNTRDVVMGQGQSGLKRESRRLQEYDPAPLDLPPLRFHETRGENIGLFSEGFIAKRVESFCKGIVFSQRPVRIGERVVIRLSGLSSQWTGVLRVGFTNVDPSTLTSLPRYACPDLTTKPGFWAKALSSRFATDQAAVHYFVTHNGNVYIGASGDDLEHFSMAWMPKNPLWAMIDLYGNCTTIELVDIRRQIHNNLNPRPLQPQPTLPPPIPQPTLPPPIPQPTLPPPIPPPIIAAPLPQPPVPLTSSHNVPRTQLPPQEELNLIDHTRTLVSHKPLLFHNVTGRNVHLSPTLNTAWRHEDEFAQGYVFSSIPLRSCSIVVKILGAEPSYIGSLAVGFTNVNPSNIDSGALPEDSNDLLERNSEYWVVCKDIANSPSVGDELKFDILRDGVVTLSFNNGPSHVIMKIDTSKKIMGLLGYIWTYFQDSNSRNCSPISEYGGS</sequence>
<dbReference type="InterPro" id="IPR043136">
    <property type="entry name" value="B30.2/SPRY_sf"/>
</dbReference>
<feature type="domain" description="NHR" evidence="6">
    <location>
        <begin position="41"/>
        <end position="194"/>
    </location>
</feature>
<dbReference type="PROSITE" id="PS51065">
    <property type="entry name" value="NHR"/>
    <property type="match status" value="2"/>
</dbReference>
<dbReference type="PANTHER" id="PTHR12429:SF6">
    <property type="entry name" value="PROTEIN NEURALIZED"/>
    <property type="match status" value="1"/>
</dbReference>
<dbReference type="Proteomes" id="UP000675881">
    <property type="component" value="Chromosome 8"/>
</dbReference>
<feature type="domain" description="NHR" evidence="6">
    <location>
        <begin position="282"/>
        <end position="437"/>
    </location>
</feature>
<dbReference type="EC" id="2.3.2.27" evidence="7"/>
<dbReference type="InterPro" id="IPR037962">
    <property type="entry name" value="Neuralized"/>
</dbReference>
<dbReference type="InterPro" id="IPR006573">
    <property type="entry name" value="NHR_dom"/>
</dbReference>
<evidence type="ECO:0000259" key="6">
    <source>
        <dbReference type="PROSITE" id="PS51065"/>
    </source>
</evidence>
<dbReference type="AlphaFoldDB" id="A0A7R8D4U1"/>
<dbReference type="PANTHER" id="PTHR12429">
    <property type="entry name" value="NEURALIZED"/>
    <property type="match status" value="1"/>
</dbReference>
<gene>
    <name evidence="7" type="ORF">LSAA_14419</name>
</gene>
<protein>
    <submittedName>
        <fullName evidence="7">NEUR</fullName>
        <ecNumber evidence="7">2.3.2.27</ecNumber>
    </submittedName>
</protein>
<dbReference type="OrthoDB" id="6078042at2759"/>
<accession>A0A7R8D4U1</accession>
<keyword evidence="7" id="KW-0012">Acyltransferase</keyword>
<organism evidence="7 8">
    <name type="scientific">Lepeophtheirus salmonis</name>
    <name type="common">Salmon louse</name>
    <name type="synonym">Caligus salmonis</name>
    <dbReference type="NCBI Taxonomy" id="72036"/>
    <lineage>
        <taxon>Eukaryota</taxon>
        <taxon>Metazoa</taxon>
        <taxon>Ecdysozoa</taxon>
        <taxon>Arthropoda</taxon>
        <taxon>Crustacea</taxon>
        <taxon>Multicrustacea</taxon>
        <taxon>Hexanauplia</taxon>
        <taxon>Copepoda</taxon>
        <taxon>Siphonostomatoida</taxon>
        <taxon>Caligidae</taxon>
        <taxon>Lepeophtheirus</taxon>
    </lineage>
</organism>
<evidence type="ECO:0000256" key="5">
    <source>
        <dbReference type="SAM" id="MobiDB-lite"/>
    </source>
</evidence>